<dbReference type="InterPro" id="IPR008523">
    <property type="entry name" value="DUF805"/>
</dbReference>
<evidence type="ECO:0008006" key="4">
    <source>
        <dbReference type="Google" id="ProtNLM"/>
    </source>
</evidence>
<keyword evidence="1" id="KW-0472">Membrane</keyword>
<feature type="transmembrane region" description="Helical" evidence="1">
    <location>
        <begin position="47"/>
        <end position="66"/>
    </location>
</feature>
<evidence type="ECO:0000256" key="1">
    <source>
        <dbReference type="SAM" id="Phobius"/>
    </source>
</evidence>
<feature type="transmembrane region" description="Helical" evidence="1">
    <location>
        <begin position="12"/>
        <end position="35"/>
    </location>
</feature>
<dbReference type="EMBL" id="CP022386">
    <property type="protein sequence ID" value="ATA85868.1"/>
    <property type="molecule type" value="Genomic_DNA"/>
</dbReference>
<gene>
    <name evidence="2" type="ORF">CGC50_01060</name>
</gene>
<evidence type="ECO:0000313" key="3">
    <source>
        <dbReference type="Proteomes" id="UP000217250"/>
    </source>
</evidence>
<dbReference type="Pfam" id="PF05656">
    <property type="entry name" value="DUF805"/>
    <property type="match status" value="1"/>
</dbReference>
<dbReference type="PANTHER" id="PTHR34980">
    <property type="entry name" value="INNER MEMBRANE PROTEIN-RELATED-RELATED"/>
    <property type="match status" value="1"/>
</dbReference>
<dbReference type="GeneID" id="84809589"/>
<keyword evidence="1" id="KW-0812">Transmembrane</keyword>
<dbReference type="RefSeq" id="WP_095909334.1">
    <property type="nucleotide sequence ID" value="NZ_CAURQL010000008.1"/>
</dbReference>
<sequence length="108" mass="12491">MFKSPFSFKGRIGMLEYFISVLIYIAYLLLIRNYLIDYLFQSFEDVGTAFLVLLLSLIPAIYFALAQGAKRNHDIGNSGWFILLPFNNFIILFVPSEKANNKYGEYLD</sequence>
<reference evidence="3" key="1">
    <citation type="submission" date="2017-06" db="EMBL/GenBank/DDBJ databases">
        <title>Capnocytophaga spp. assemblies.</title>
        <authorList>
            <person name="Gulvik C.A."/>
        </authorList>
    </citation>
    <scope>NUCLEOTIDE SEQUENCE [LARGE SCALE GENOMIC DNA]</scope>
    <source>
        <strain evidence="3">H1496</strain>
    </source>
</reference>
<feature type="transmembrane region" description="Helical" evidence="1">
    <location>
        <begin position="78"/>
        <end position="96"/>
    </location>
</feature>
<accession>A0A250FP78</accession>
<dbReference type="AlphaFoldDB" id="A0A250FP78"/>
<dbReference type="Proteomes" id="UP000217250">
    <property type="component" value="Chromosome"/>
</dbReference>
<dbReference type="GO" id="GO:0005886">
    <property type="term" value="C:plasma membrane"/>
    <property type="evidence" value="ECO:0007669"/>
    <property type="project" value="TreeGrafter"/>
</dbReference>
<protein>
    <recommendedName>
        <fullName evidence="4">DUF805 domain-containing protein</fullName>
    </recommendedName>
</protein>
<dbReference type="OrthoDB" id="9812349at2"/>
<evidence type="ECO:0000313" key="2">
    <source>
        <dbReference type="EMBL" id="ATA85868.1"/>
    </source>
</evidence>
<proteinExistence type="predicted"/>
<keyword evidence="1" id="KW-1133">Transmembrane helix</keyword>
<name>A0A250FP78_9FLAO</name>
<organism evidence="2 3">
    <name type="scientific">Capnocytophaga gingivalis</name>
    <dbReference type="NCBI Taxonomy" id="1017"/>
    <lineage>
        <taxon>Bacteria</taxon>
        <taxon>Pseudomonadati</taxon>
        <taxon>Bacteroidota</taxon>
        <taxon>Flavobacteriia</taxon>
        <taxon>Flavobacteriales</taxon>
        <taxon>Flavobacteriaceae</taxon>
        <taxon>Capnocytophaga</taxon>
    </lineage>
</organism>
<dbReference type="KEGG" id="cgh:CGC50_01060"/>
<dbReference type="PANTHER" id="PTHR34980:SF3">
    <property type="entry name" value="BLR8105 PROTEIN"/>
    <property type="match status" value="1"/>
</dbReference>